<dbReference type="InterPro" id="IPR011335">
    <property type="entry name" value="Restrct_endonuc-II-like"/>
</dbReference>
<dbReference type="RefSeq" id="WP_106747811.1">
    <property type="nucleotide sequence ID" value="NZ_CP027668.1"/>
</dbReference>
<dbReference type="GO" id="GO:0008168">
    <property type="term" value="F:methyltransferase activity"/>
    <property type="evidence" value="ECO:0007669"/>
    <property type="project" value="UniProtKB-KW"/>
</dbReference>
<organism evidence="3 4">
    <name type="scientific">Phreatobacter cathodiphilus</name>
    <dbReference type="NCBI Taxonomy" id="1868589"/>
    <lineage>
        <taxon>Bacteria</taxon>
        <taxon>Pseudomonadati</taxon>
        <taxon>Pseudomonadota</taxon>
        <taxon>Alphaproteobacteria</taxon>
        <taxon>Hyphomicrobiales</taxon>
        <taxon>Phreatobacteraceae</taxon>
        <taxon>Phreatobacter</taxon>
    </lineage>
</organism>
<feature type="domain" description="DUF559" evidence="2">
    <location>
        <begin position="11"/>
        <end position="115"/>
    </location>
</feature>
<evidence type="ECO:0000256" key="1">
    <source>
        <dbReference type="SAM" id="MobiDB-lite"/>
    </source>
</evidence>
<keyword evidence="4" id="KW-1185">Reference proteome</keyword>
<dbReference type="CDD" id="cd01038">
    <property type="entry name" value="Endonuclease_DUF559"/>
    <property type="match status" value="1"/>
</dbReference>
<evidence type="ECO:0000259" key="2">
    <source>
        <dbReference type="Pfam" id="PF04480"/>
    </source>
</evidence>
<dbReference type="PANTHER" id="PTHR38590:SF1">
    <property type="entry name" value="BLL0828 PROTEIN"/>
    <property type="match status" value="1"/>
</dbReference>
<dbReference type="GO" id="GO:0032259">
    <property type="term" value="P:methylation"/>
    <property type="evidence" value="ECO:0007669"/>
    <property type="project" value="UniProtKB-KW"/>
</dbReference>
<feature type="compositionally biased region" description="Basic residues" evidence="1">
    <location>
        <begin position="149"/>
        <end position="162"/>
    </location>
</feature>
<reference evidence="3 4" key="1">
    <citation type="submission" date="2018-03" db="EMBL/GenBank/DDBJ databases">
        <title>Genome sequencing of Phreatobacter sp.</title>
        <authorList>
            <person name="Kim S.-J."/>
            <person name="Heo J."/>
            <person name="Kwon S.-W."/>
        </authorList>
    </citation>
    <scope>NUCLEOTIDE SEQUENCE [LARGE SCALE GENOMIC DNA]</scope>
    <source>
        <strain evidence="3 4">S-12</strain>
    </source>
</reference>
<gene>
    <name evidence="3" type="ORF">C6569_05055</name>
</gene>
<dbReference type="OrthoDB" id="9798754at2"/>
<dbReference type="PANTHER" id="PTHR38590">
    <property type="entry name" value="BLL0828 PROTEIN"/>
    <property type="match status" value="1"/>
</dbReference>
<keyword evidence="3" id="KW-0808">Transferase</keyword>
<dbReference type="KEGG" id="phr:C6569_05055"/>
<evidence type="ECO:0000313" key="4">
    <source>
        <dbReference type="Proteomes" id="UP000237889"/>
    </source>
</evidence>
<feature type="region of interest" description="Disordered" evidence="1">
    <location>
        <begin position="120"/>
        <end position="162"/>
    </location>
</feature>
<evidence type="ECO:0000313" key="3">
    <source>
        <dbReference type="EMBL" id="AVO44481.1"/>
    </source>
</evidence>
<sequence length="162" mass="18055">MDRRRDRRIPLARRLRREATFQERLIWNAIRQFDIAGFHPRRQAPVGPYIVDFTCHGLKLVIEIDGDHHGYGAQARNDQRRDADLRSRGYEIVRLSNQHIAESIDGAVETILAACHTRAGAIMPPTPDPSPPQAGGGESATSADAHANPRAKHKTTHTTRGS</sequence>
<dbReference type="SUPFAM" id="SSF52980">
    <property type="entry name" value="Restriction endonuclease-like"/>
    <property type="match status" value="1"/>
</dbReference>
<keyword evidence="3" id="KW-0489">Methyltransferase</keyword>
<name>A0A2S0N965_9HYPH</name>
<dbReference type="AlphaFoldDB" id="A0A2S0N965"/>
<dbReference type="InterPro" id="IPR047216">
    <property type="entry name" value="Endonuclease_DUF559_bact"/>
</dbReference>
<protein>
    <submittedName>
        <fullName evidence="3">DNA methyltransferase</fullName>
    </submittedName>
</protein>
<dbReference type="Pfam" id="PF04480">
    <property type="entry name" value="DUF559"/>
    <property type="match status" value="1"/>
</dbReference>
<proteinExistence type="predicted"/>
<dbReference type="InterPro" id="IPR007569">
    <property type="entry name" value="DUF559"/>
</dbReference>
<dbReference type="Proteomes" id="UP000237889">
    <property type="component" value="Chromosome"/>
</dbReference>
<dbReference type="EMBL" id="CP027668">
    <property type="protein sequence ID" value="AVO44481.1"/>
    <property type="molecule type" value="Genomic_DNA"/>
</dbReference>
<dbReference type="Gene3D" id="3.40.960.10">
    <property type="entry name" value="VSR Endonuclease"/>
    <property type="match status" value="1"/>
</dbReference>
<accession>A0A2S0N965</accession>